<keyword evidence="3" id="KW-1185">Reference proteome</keyword>
<feature type="region of interest" description="Disordered" evidence="1">
    <location>
        <begin position="502"/>
        <end position="622"/>
    </location>
</feature>
<evidence type="ECO:0000313" key="2">
    <source>
        <dbReference type="EMBL" id="SJK97658.1"/>
    </source>
</evidence>
<feature type="compositionally biased region" description="Polar residues" evidence="1">
    <location>
        <begin position="169"/>
        <end position="185"/>
    </location>
</feature>
<evidence type="ECO:0000313" key="3">
    <source>
        <dbReference type="Proteomes" id="UP000219338"/>
    </source>
</evidence>
<feature type="compositionally biased region" description="Polar residues" evidence="1">
    <location>
        <begin position="517"/>
        <end position="530"/>
    </location>
</feature>
<dbReference type="AlphaFoldDB" id="A0A284QMJ6"/>
<dbReference type="OMA" id="HRIVPIC"/>
<evidence type="ECO:0000256" key="1">
    <source>
        <dbReference type="SAM" id="MobiDB-lite"/>
    </source>
</evidence>
<proteinExistence type="predicted"/>
<feature type="region of interest" description="Disordered" evidence="1">
    <location>
        <begin position="169"/>
        <end position="189"/>
    </location>
</feature>
<reference evidence="3" key="1">
    <citation type="journal article" date="2017" name="Nat. Ecol. Evol.">
        <title>Genome expansion and lineage-specific genetic innovations in the forest pathogenic fungi Armillaria.</title>
        <authorList>
            <person name="Sipos G."/>
            <person name="Prasanna A.N."/>
            <person name="Walter M.C."/>
            <person name="O'Connor E."/>
            <person name="Balint B."/>
            <person name="Krizsan K."/>
            <person name="Kiss B."/>
            <person name="Hess J."/>
            <person name="Varga T."/>
            <person name="Slot J."/>
            <person name="Riley R."/>
            <person name="Boka B."/>
            <person name="Rigling D."/>
            <person name="Barry K."/>
            <person name="Lee J."/>
            <person name="Mihaltcheva S."/>
            <person name="LaButti K."/>
            <person name="Lipzen A."/>
            <person name="Waldron R."/>
            <person name="Moloney N.M."/>
            <person name="Sperisen C."/>
            <person name="Kredics L."/>
            <person name="Vagvoelgyi C."/>
            <person name="Patrignani A."/>
            <person name="Fitzpatrick D."/>
            <person name="Nagy I."/>
            <person name="Doyle S."/>
            <person name="Anderson J.B."/>
            <person name="Grigoriev I.V."/>
            <person name="Gueldener U."/>
            <person name="Muensterkoetter M."/>
            <person name="Nagy L.G."/>
        </authorList>
    </citation>
    <scope>NUCLEOTIDE SEQUENCE [LARGE SCALE GENOMIC DNA]</scope>
    <source>
        <strain evidence="3">C18/9</strain>
    </source>
</reference>
<sequence>MSEGPDPPNNTGDTSFASTTSKLTEAKRAHTAKLETAAEAVKKVYNRTIEIDGTSVSAVYDVIAVLQHMVKNEIKATKTLTTKQYHTIVNLVDMLEGWRDLEDYKAVQDATALSKLMNQNFRDLQESSNTLKTTTDTQNTNGEAVSEQLQELKHSVAAIQSVVEDLRTTSTQTAQNPYPSQQHPSSYAEAVNKPSPFADPRHADVVARAKLANRRVIVKPTTDEARSKMNKNSEKDLVSEMNKTLATAATTVGDTLHVVPDDITVIGARKIANGGIAYTFNSDEAAVWLRTPGALENIRKASGDETAASLQLNNVVVPFAPTTIDVGDIKTWRGIESSSGLTAGTIRNVRFLKPAEHHHEGQREAHIVMGLDSREQANKIIQAGVIIEGKELQARKELPDATRCVKCSVLPRNHDAKDCPNTTKCGRCAGGHATRDCKVTDRKKFHCVNCKVNGHGAVDRNACPSFTRATDIVRSRHPESKYKYFVTEDPATWATYDVQTRAESARPSKAIGKSIGRPNTQGGAATSSLGSLMISPHLTREKRNGGSTKQNKNRSTKTNTTPMGPNKYHQPSINQYLSTSQASRSIAPSEGEMEVEELQTPDSGDKNDTNVDLNATPPPIDL</sequence>
<dbReference type="OrthoDB" id="2800503at2759"/>
<dbReference type="Proteomes" id="UP000219338">
    <property type="component" value="Unassembled WGS sequence"/>
</dbReference>
<accession>A0A284QMJ6</accession>
<name>A0A284QMJ6_ARMOS</name>
<dbReference type="EMBL" id="FUEG01000001">
    <property type="protein sequence ID" value="SJK97658.1"/>
    <property type="molecule type" value="Genomic_DNA"/>
</dbReference>
<evidence type="ECO:0008006" key="4">
    <source>
        <dbReference type="Google" id="ProtNLM"/>
    </source>
</evidence>
<feature type="compositionally biased region" description="Polar residues" evidence="1">
    <location>
        <begin position="556"/>
        <end position="586"/>
    </location>
</feature>
<gene>
    <name evidence="2" type="ORF">ARMOST_00911</name>
</gene>
<organism evidence="2 3">
    <name type="scientific">Armillaria ostoyae</name>
    <name type="common">Armillaria root rot fungus</name>
    <dbReference type="NCBI Taxonomy" id="47428"/>
    <lineage>
        <taxon>Eukaryota</taxon>
        <taxon>Fungi</taxon>
        <taxon>Dikarya</taxon>
        <taxon>Basidiomycota</taxon>
        <taxon>Agaricomycotina</taxon>
        <taxon>Agaricomycetes</taxon>
        <taxon>Agaricomycetidae</taxon>
        <taxon>Agaricales</taxon>
        <taxon>Marasmiineae</taxon>
        <taxon>Physalacriaceae</taxon>
        <taxon>Armillaria</taxon>
    </lineage>
</organism>
<protein>
    <recommendedName>
        <fullName evidence="4">CCHC-type domain-containing protein</fullName>
    </recommendedName>
</protein>